<gene>
    <name evidence="1" type="ORF">AVDCRST_MAG01-01-1642</name>
</gene>
<keyword evidence="1" id="KW-0456">Lyase</keyword>
<accession>A0A6J4PBQ4</accession>
<dbReference type="EC" id="4.3.2.1" evidence="1"/>
<organism evidence="1">
    <name type="scientific">uncultured Rubrobacteraceae bacterium</name>
    <dbReference type="NCBI Taxonomy" id="349277"/>
    <lineage>
        <taxon>Bacteria</taxon>
        <taxon>Bacillati</taxon>
        <taxon>Actinomycetota</taxon>
        <taxon>Rubrobacteria</taxon>
        <taxon>Rubrobacterales</taxon>
        <taxon>Rubrobacteraceae</taxon>
        <taxon>environmental samples</taxon>
    </lineage>
</organism>
<dbReference type="InterPro" id="IPR024083">
    <property type="entry name" value="Fumarase/histidase_N"/>
</dbReference>
<name>A0A6J4PBQ4_9ACTN</name>
<feature type="non-terminal residue" evidence="1">
    <location>
        <position position="43"/>
    </location>
</feature>
<proteinExistence type="predicted"/>
<dbReference type="GO" id="GO:0004056">
    <property type="term" value="F:argininosuccinate lyase activity"/>
    <property type="evidence" value="ECO:0007669"/>
    <property type="project" value="UniProtKB-EC"/>
</dbReference>
<protein>
    <submittedName>
        <fullName evidence="1">Argininosuccinate lyase</fullName>
        <ecNumber evidence="1">4.3.2.1</ecNumber>
    </submittedName>
</protein>
<dbReference type="AlphaFoldDB" id="A0A6J4PBQ4"/>
<sequence length="43" mass="4727">MGTADWNNAPLWGGRFGSSPAEAFERLNASIPFDVRLAPHDVR</sequence>
<reference evidence="1" key="1">
    <citation type="submission" date="2020-02" db="EMBL/GenBank/DDBJ databases">
        <authorList>
            <person name="Meier V. D."/>
        </authorList>
    </citation>
    <scope>NUCLEOTIDE SEQUENCE</scope>
    <source>
        <strain evidence="1">AVDCRST_MAG01</strain>
    </source>
</reference>
<dbReference type="Gene3D" id="1.10.275.10">
    <property type="entry name" value="Fumarase/aspartase (N-terminal domain)"/>
    <property type="match status" value="1"/>
</dbReference>
<dbReference type="EMBL" id="CADCUW010000244">
    <property type="protein sequence ID" value="CAA9411471.1"/>
    <property type="molecule type" value="Genomic_DNA"/>
</dbReference>
<evidence type="ECO:0000313" key="1">
    <source>
        <dbReference type="EMBL" id="CAA9411471.1"/>
    </source>
</evidence>